<dbReference type="SUPFAM" id="SSF55331">
    <property type="entry name" value="Tautomerase/MIF"/>
    <property type="match status" value="1"/>
</dbReference>
<evidence type="ECO:0000313" key="13">
    <source>
        <dbReference type="Proteomes" id="UP000035760"/>
    </source>
</evidence>
<reference evidence="12" key="1">
    <citation type="submission" date="2013-07" db="EMBL/GenBank/DDBJ databases">
        <authorList>
            <person name="McIlroy S."/>
        </authorList>
    </citation>
    <scope>NUCLEOTIDE SEQUENCE [LARGE SCALE GENOMIC DNA]</scope>
    <source>
        <strain evidence="12">Run_A_D11</strain>
    </source>
</reference>
<evidence type="ECO:0000256" key="3">
    <source>
        <dbReference type="ARBA" id="ARBA00022525"/>
    </source>
</evidence>
<dbReference type="STRING" id="1400863.BN873_330092"/>
<dbReference type="Pfam" id="PF01187">
    <property type="entry name" value="MIF"/>
    <property type="match status" value="1"/>
</dbReference>
<keyword evidence="3" id="KW-0964">Secreted</keyword>
<dbReference type="GO" id="GO:0005615">
    <property type="term" value="C:extracellular space"/>
    <property type="evidence" value="ECO:0007669"/>
    <property type="project" value="UniProtKB-KW"/>
</dbReference>
<evidence type="ECO:0000256" key="5">
    <source>
        <dbReference type="ARBA" id="ARBA00036735"/>
    </source>
</evidence>
<keyword evidence="4 12" id="KW-0413">Isomerase</keyword>
<reference evidence="12" key="2">
    <citation type="submission" date="2014-03" db="EMBL/GenBank/DDBJ databases">
        <title>Candidatus Competibacter-lineage genomes retrieved from metagenomes reveal functional metabolic diversity.</title>
        <authorList>
            <person name="McIlroy S.J."/>
            <person name="Albertsen M."/>
            <person name="Andresen E.K."/>
            <person name="Saunders A.M."/>
            <person name="Kristiansen R."/>
            <person name="Stokholm-Bjerregaard M."/>
            <person name="Nielsen K.L."/>
            <person name="Nielsen P.H."/>
        </authorList>
    </citation>
    <scope>NUCLEOTIDE SEQUENCE</scope>
    <source>
        <strain evidence="12">Run_A_D11</strain>
    </source>
</reference>
<evidence type="ECO:0000256" key="10">
    <source>
        <dbReference type="ARBA" id="ARBA00041912"/>
    </source>
</evidence>
<comment type="catalytic activity">
    <reaction evidence="5">
        <text>3-phenylpyruvate = enol-phenylpyruvate</text>
        <dbReference type="Rhea" id="RHEA:17097"/>
        <dbReference type="ChEBI" id="CHEBI:16815"/>
        <dbReference type="ChEBI" id="CHEBI:18005"/>
        <dbReference type="EC" id="5.3.2.1"/>
    </reaction>
</comment>
<evidence type="ECO:0000313" key="12">
    <source>
        <dbReference type="EMBL" id="CDI02615.1"/>
    </source>
</evidence>
<dbReference type="EC" id="5.3.2.1" evidence="8"/>
<dbReference type="RefSeq" id="WP_048672957.1">
    <property type="nucleotide sequence ID" value="NZ_CBTJ020000040.1"/>
</dbReference>
<dbReference type="OrthoDB" id="5769863at2"/>
<keyword evidence="2" id="KW-0202">Cytokine</keyword>
<keyword evidence="13" id="KW-1185">Reference proteome</keyword>
<evidence type="ECO:0000256" key="7">
    <source>
        <dbReference type="ARBA" id="ARBA00038932"/>
    </source>
</evidence>
<gene>
    <name evidence="12" type="ORF">BN873_330092</name>
</gene>
<evidence type="ECO:0000256" key="9">
    <source>
        <dbReference type="ARBA" id="ARBA00041631"/>
    </source>
</evidence>
<name>W6M9Z9_9GAMM</name>
<dbReference type="EC" id="5.3.3.12" evidence="7"/>
<comment type="catalytic activity">
    <reaction evidence="6">
        <text>L-dopachrome = 5,6-dihydroxyindole-2-carboxylate</text>
        <dbReference type="Rhea" id="RHEA:13041"/>
        <dbReference type="ChEBI" id="CHEBI:16875"/>
        <dbReference type="ChEBI" id="CHEBI:57509"/>
        <dbReference type="EC" id="5.3.3.12"/>
    </reaction>
</comment>
<dbReference type="Proteomes" id="UP000035760">
    <property type="component" value="Unassembled WGS sequence"/>
</dbReference>
<comment type="caution">
    <text evidence="12">The sequence shown here is derived from an EMBL/GenBank/DDBJ whole genome shotgun (WGS) entry which is preliminary data.</text>
</comment>
<dbReference type="InterPro" id="IPR014347">
    <property type="entry name" value="Tautomerase/MIF_sf"/>
</dbReference>
<evidence type="ECO:0000256" key="1">
    <source>
        <dbReference type="ARBA" id="ARBA00004613"/>
    </source>
</evidence>
<dbReference type="Gene3D" id="3.30.429.10">
    <property type="entry name" value="Macrophage Migration Inhibitory Factor"/>
    <property type="match status" value="1"/>
</dbReference>
<evidence type="ECO:0000256" key="4">
    <source>
        <dbReference type="ARBA" id="ARBA00023235"/>
    </source>
</evidence>
<dbReference type="GO" id="GO:0050178">
    <property type="term" value="F:phenylpyruvate tautomerase activity"/>
    <property type="evidence" value="ECO:0007669"/>
    <property type="project" value="UniProtKB-EC"/>
</dbReference>
<dbReference type="GO" id="GO:0004167">
    <property type="term" value="F:dopachrome isomerase activity"/>
    <property type="evidence" value="ECO:0007669"/>
    <property type="project" value="UniProtKB-EC"/>
</dbReference>
<dbReference type="InterPro" id="IPR001398">
    <property type="entry name" value="Macrophage_inhib_fac"/>
</dbReference>
<evidence type="ECO:0000256" key="2">
    <source>
        <dbReference type="ARBA" id="ARBA00022514"/>
    </source>
</evidence>
<accession>W6M9Z9</accession>
<sequence length="115" mass="12292">MPLLTLQTSASLSSQQRHDLLAPLSKIVAECIGKPERYVMVAVSEAAMLMGGAEAPAAYADIRSIGGLNNAVNRKLSEGVCRVLQEQLGIPPDRVYLGFSNVSVENWGWDSGTFG</sequence>
<protein>
    <recommendedName>
        <fullName evidence="11">L-dopachrome isomerase</fullName>
        <ecNumber evidence="8">5.3.2.1</ecNumber>
        <ecNumber evidence="7">5.3.3.12</ecNumber>
    </recommendedName>
    <alternativeName>
        <fullName evidence="9">L-dopachrome tautomerase</fullName>
    </alternativeName>
    <alternativeName>
        <fullName evidence="10">Phenylpyruvate tautomerase</fullName>
    </alternativeName>
</protein>
<comment type="subcellular location">
    <subcellularLocation>
        <location evidence="1">Secreted</location>
    </subcellularLocation>
</comment>
<dbReference type="PANTHER" id="PTHR11954:SF6">
    <property type="entry name" value="MACROPHAGE MIGRATION INHIBITORY FACTOR"/>
    <property type="match status" value="1"/>
</dbReference>
<dbReference type="AlphaFoldDB" id="W6M9Z9"/>
<organism evidence="12 13">
    <name type="scientific">Candidatus Competibacter denitrificans Run_A_D11</name>
    <dbReference type="NCBI Taxonomy" id="1400863"/>
    <lineage>
        <taxon>Bacteria</taxon>
        <taxon>Pseudomonadati</taxon>
        <taxon>Pseudomonadota</taxon>
        <taxon>Gammaproteobacteria</taxon>
        <taxon>Candidatus Competibacteraceae</taxon>
        <taxon>Candidatus Competibacter</taxon>
    </lineage>
</organism>
<evidence type="ECO:0000256" key="11">
    <source>
        <dbReference type="ARBA" id="ARBA00042730"/>
    </source>
</evidence>
<proteinExistence type="predicted"/>
<dbReference type="PANTHER" id="PTHR11954">
    <property type="entry name" value="D-DOPACHROME DECARBOXYLASE"/>
    <property type="match status" value="1"/>
</dbReference>
<dbReference type="GO" id="GO:0005125">
    <property type="term" value="F:cytokine activity"/>
    <property type="evidence" value="ECO:0007669"/>
    <property type="project" value="UniProtKB-KW"/>
</dbReference>
<dbReference type="EMBL" id="CBTJ020000040">
    <property type="protein sequence ID" value="CDI02615.1"/>
    <property type="molecule type" value="Genomic_DNA"/>
</dbReference>
<evidence type="ECO:0000256" key="8">
    <source>
        <dbReference type="ARBA" id="ARBA00039086"/>
    </source>
</evidence>
<evidence type="ECO:0000256" key="6">
    <source>
        <dbReference type="ARBA" id="ARBA00036823"/>
    </source>
</evidence>